<dbReference type="InterPro" id="IPR001020">
    <property type="entry name" value="PTS_HPr_His_P_site"/>
</dbReference>
<dbReference type="PANTHER" id="PTHR33705:SF1">
    <property type="entry name" value="PHOSPHOCARRIER PROTEIN HPR"/>
    <property type="match status" value="1"/>
</dbReference>
<dbReference type="Gene3D" id="3.30.1340.10">
    <property type="entry name" value="HPr-like"/>
    <property type="match status" value="1"/>
</dbReference>
<dbReference type="InterPro" id="IPR050399">
    <property type="entry name" value="HPr"/>
</dbReference>
<organism evidence="7 8">
    <name type="scientific">Oleomonas cavernae</name>
    <dbReference type="NCBI Taxonomy" id="2320859"/>
    <lineage>
        <taxon>Bacteria</taxon>
        <taxon>Pseudomonadati</taxon>
        <taxon>Pseudomonadota</taxon>
        <taxon>Alphaproteobacteria</taxon>
        <taxon>Acetobacterales</taxon>
        <taxon>Acetobacteraceae</taxon>
        <taxon>Oleomonas</taxon>
    </lineage>
</organism>
<dbReference type="Proteomes" id="UP000284605">
    <property type="component" value="Unassembled WGS sequence"/>
</dbReference>
<sequence>MKFTPENKTTELTASVLLTNEVGLHARPSVKLTQSAKRFRARLEVATAPDGPWVDAKSPVKIMRVKAAKGETLYFRASGADAFEALDALIDLVKRRFDEE</sequence>
<dbReference type="Pfam" id="PF00381">
    <property type="entry name" value="PTS-HPr"/>
    <property type="match status" value="1"/>
</dbReference>
<dbReference type="InterPro" id="IPR000032">
    <property type="entry name" value="HPr-like"/>
</dbReference>
<proteinExistence type="predicted"/>
<dbReference type="AlphaFoldDB" id="A0A418W9Y5"/>
<evidence type="ECO:0000259" key="6">
    <source>
        <dbReference type="PROSITE" id="PS51350"/>
    </source>
</evidence>
<comment type="caution">
    <text evidence="7">The sequence shown here is derived from an EMBL/GenBank/DDBJ whole genome shotgun (WGS) entry which is preliminary data.</text>
</comment>
<keyword evidence="8" id="KW-1185">Reference proteome</keyword>
<evidence type="ECO:0000256" key="3">
    <source>
        <dbReference type="ARBA" id="ARBA00022448"/>
    </source>
</evidence>
<dbReference type="PROSITE" id="PS00369">
    <property type="entry name" value="PTS_HPR_HIS"/>
    <property type="match status" value="1"/>
</dbReference>
<dbReference type="PROSITE" id="PS51350">
    <property type="entry name" value="PTS_HPR_DOM"/>
    <property type="match status" value="1"/>
</dbReference>
<dbReference type="SUPFAM" id="SSF55594">
    <property type="entry name" value="HPr-like"/>
    <property type="match status" value="1"/>
</dbReference>
<name>A0A418W9Y5_9PROT</name>
<evidence type="ECO:0000256" key="4">
    <source>
        <dbReference type="ARBA" id="ARBA00022597"/>
    </source>
</evidence>
<dbReference type="PRINTS" id="PR00107">
    <property type="entry name" value="PHOSPHOCPHPR"/>
</dbReference>
<evidence type="ECO:0000313" key="7">
    <source>
        <dbReference type="EMBL" id="RJF86798.1"/>
    </source>
</evidence>
<dbReference type="NCBIfam" id="TIGR01003">
    <property type="entry name" value="PTS_HPr_family"/>
    <property type="match status" value="1"/>
</dbReference>
<dbReference type="RefSeq" id="WP_119777443.1">
    <property type="nucleotide sequence ID" value="NZ_QYUK01000011.1"/>
</dbReference>
<keyword evidence="3" id="KW-0813">Transport</keyword>
<comment type="function">
    <text evidence="1">General (non sugar-specific) component of the phosphoenolpyruvate-dependent sugar phosphotransferase system (sugar PTS). This major carbohydrate active-transport system catalyzes the phosphorylation of incoming sugar substrates concomitantly with their translocation across the cell membrane. The phosphoryl group from phosphoenolpyruvate (PEP) is transferred to the phosphoryl carrier protein HPr by enzyme I. Phospho-HPr then transfers it to the PTS EIIA domain.</text>
</comment>
<dbReference type="InterPro" id="IPR035895">
    <property type="entry name" value="HPr-like_sf"/>
</dbReference>
<dbReference type="PANTHER" id="PTHR33705">
    <property type="entry name" value="PHOSPHOCARRIER PROTEIN HPR"/>
    <property type="match status" value="1"/>
</dbReference>
<dbReference type="CDD" id="cd00367">
    <property type="entry name" value="PTS-HPr_like"/>
    <property type="match status" value="1"/>
</dbReference>
<evidence type="ECO:0000256" key="2">
    <source>
        <dbReference type="ARBA" id="ARBA00020422"/>
    </source>
</evidence>
<evidence type="ECO:0000256" key="1">
    <source>
        <dbReference type="ARBA" id="ARBA00003681"/>
    </source>
</evidence>
<dbReference type="OrthoDB" id="9807562at2"/>
<gene>
    <name evidence="7" type="ORF">D3874_07000</name>
</gene>
<accession>A0A418W9Y5</accession>
<feature type="domain" description="HPr" evidence="6">
    <location>
        <begin position="11"/>
        <end position="100"/>
    </location>
</feature>
<evidence type="ECO:0000313" key="8">
    <source>
        <dbReference type="Proteomes" id="UP000284605"/>
    </source>
</evidence>
<reference evidence="7 8" key="1">
    <citation type="submission" date="2018-09" db="EMBL/GenBank/DDBJ databases">
        <authorList>
            <person name="Zhu H."/>
        </authorList>
    </citation>
    <scope>NUCLEOTIDE SEQUENCE [LARGE SCALE GENOMIC DNA]</scope>
    <source>
        <strain evidence="7 8">K1W22B-8</strain>
    </source>
</reference>
<evidence type="ECO:0000256" key="5">
    <source>
        <dbReference type="ARBA" id="ARBA00033055"/>
    </source>
</evidence>
<dbReference type="EMBL" id="QYUK01000011">
    <property type="protein sequence ID" value="RJF86798.1"/>
    <property type="molecule type" value="Genomic_DNA"/>
</dbReference>
<keyword evidence="4" id="KW-0762">Sugar transport</keyword>
<protein>
    <recommendedName>
        <fullName evidence="2">Phosphocarrier protein HPr</fullName>
    </recommendedName>
    <alternativeName>
        <fullName evidence="5">Histidine-containing protein</fullName>
    </alternativeName>
</protein>